<organism evidence="2 3">
    <name type="scientific">Achlya hypogyna</name>
    <name type="common">Oomycete</name>
    <name type="synonym">Protoachlya hypogyna</name>
    <dbReference type="NCBI Taxonomy" id="1202772"/>
    <lineage>
        <taxon>Eukaryota</taxon>
        <taxon>Sar</taxon>
        <taxon>Stramenopiles</taxon>
        <taxon>Oomycota</taxon>
        <taxon>Saprolegniomycetes</taxon>
        <taxon>Saprolegniales</taxon>
        <taxon>Achlyaceae</taxon>
        <taxon>Achlya</taxon>
    </lineage>
</organism>
<proteinExistence type="predicted"/>
<keyword evidence="3" id="KW-1185">Reference proteome</keyword>
<evidence type="ECO:0000313" key="2">
    <source>
        <dbReference type="EMBL" id="OQR85701.1"/>
    </source>
</evidence>
<accession>A0A1V9YJ07</accession>
<feature type="compositionally biased region" description="Polar residues" evidence="1">
    <location>
        <begin position="131"/>
        <end position="150"/>
    </location>
</feature>
<feature type="region of interest" description="Disordered" evidence="1">
    <location>
        <begin position="209"/>
        <end position="229"/>
    </location>
</feature>
<name>A0A1V9YJ07_ACHHY</name>
<evidence type="ECO:0000313" key="3">
    <source>
        <dbReference type="Proteomes" id="UP000243579"/>
    </source>
</evidence>
<feature type="region of interest" description="Disordered" evidence="1">
    <location>
        <begin position="75"/>
        <end position="152"/>
    </location>
</feature>
<comment type="caution">
    <text evidence="2">The sequence shown here is derived from an EMBL/GenBank/DDBJ whole genome shotgun (WGS) entry which is preliminary data.</text>
</comment>
<evidence type="ECO:0000256" key="1">
    <source>
        <dbReference type="SAM" id="MobiDB-lite"/>
    </source>
</evidence>
<dbReference type="Proteomes" id="UP000243579">
    <property type="component" value="Unassembled WGS sequence"/>
</dbReference>
<sequence>MNPTRLNAVPGADFRVYFTSKSIPEGPILDAGNYVCEVTVLDRHNQPRTVIFNHVVASFNNCVPPSNIKRKTQYAEAAAAKRAHPKQTELNQEHTRPTPAPAIQPTRDEPSRQAPRGVADLLSPDEDQVARTIQSTQDGAKSLNQEQPSVSDPGHIVTAIEFHDTATFFRPSNLALHQENPYSLLTDEEHEDKDETMDDLTMTPLRVHCSDGTATQTRSKRSRHRTQDDDDLRVVEEAVKQNGATTRLIAATITTQPHLCKKIIIKNPESAAALGHARALQRCVATRAASTAEPEALYRLEHMLQAGNHPTGMVSTHFGSAVECDVRVTIADFDLVLKMPAPDLYKDDTAIGNFIKEAPTRLREDMLTD</sequence>
<protein>
    <submittedName>
        <fullName evidence="2">Uncharacterized protein</fullName>
    </submittedName>
</protein>
<reference evidence="2 3" key="1">
    <citation type="journal article" date="2014" name="Genome Biol. Evol.">
        <title>The secreted proteins of Achlya hypogyna and Thraustotheca clavata identify the ancestral oomycete secretome and reveal gene acquisitions by horizontal gene transfer.</title>
        <authorList>
            <person name="Misner I."/>
            <person name="Blouin N."/>
            <person name="Leonard G."/>
            <person name="Richards T.A."/>
            <person name="Lane C.E."/>
        </authorList>
    </citation>
    <scope>NUCLEOTIDE SEQUENCE [LARGE SCALE GENOMIC DNA]</scope>
    <source>
        <strain evidence="2 3">ATCC 48635</strain>
    </source>
</reference>
<dbReference type="EMBL" id="JNBR01001619">
    <property type="protein sequence ID" value="OQR85701.1"/>
    <property type="molecule type" value="Genomic_DNA"/>
</dbReference>
<dbReference type="AlphaFoldDB" id="A0A1V9YJ07"/>
<gene>
    <name evidence="2" type="ORF">ACHHYP_11520</name>
</gene>